<dbReference type="EMBL" id="CDMZ01001709">
    <property type="protein sequence ID" value="CEM36491.1"/>
    <property type="molecule type" value="Genomic_DNA"/>
</dbReference>
<gene>
    <name evidence="1" type="ORF">Cvel_24008</name>
</gene>
<name>A0A0G4GZM8_9ALVE</name>
<evidence type="ECO:0000313" key="1">
    <source>
        <dbReference type="EMBL" id="CEM36491.1"/>
    </source>
</evidence>
<dbReference type="VEuPathDB" id="CryptoDB:Cvel_24008"/>
<protein>
    <submittedName>
        <fullName evidence="1">Uncharacterized protein</fullName>
    </submittedName>
</protein>
<sequence length="30" mass="2987">VLPVVLSLEVQRHLDAVGSPVEGEGDTGGG</sequence>
<dbReference type="AlphaFoldDB" id="A0A0G4GZM8"/>
<reference evidence="1" key="1">
    <citation type="submission" date="2014-11" db="EMBL/GenBank/DDBJ databases">
        <authorList>
            <person name="Otto D Thomas"/>
            <person name="Naeem Raeece"/>
        </authorList>
    </citation>
    <scope>NUCLEOTIDE SEQUENCE</scope>
</reference>
<feature type="non-terminal residue" evidence="1">
    <location>
        <position position="1"/>
    </location>
</feature>
<organism evidence="1">
    <name type="scientific">Chromera velia CCMP2878</name>
    <dbReference type="NCBI Taxonomy" id="1169474"/>
    <lineage>
        <taxon>Eukaryota</taxon>
        <taxon>Sar</taxon>
        <taxon>Alveolata</taxon>
        <taxon>Colpodellida</taxon>
        <taxon>Chromeraceae</taxon>
        <taxon>Chromera</taxon>
    </lineage>
</organism>
<proteinExistence type="predicted"/>
<accession>A0A0G4GZM8</accession>